<sequence length="410" mass="43847">MLTKSSTELIRQHNRALVLEALRRRIGQSHTDLARETGLASATVTAITQELETENIIERTVAAAAGGRGRPRILFKQRRSAAYAAFVRISSDVLQYSMVDYSGTLIHRIEEKRDNAGQKVEAFAADIRSALARLAEKSRVARNDLKAISISSKGLVADDNTTLLWSSVLGSQQIDMRKTLAPDWQAKVTLNHESLLVASALHSSMSRKLGKPIPRLAALSLGHSIGLGVVHADGYESPKARAPGFGHMIHSHGGALCRCGSRGCIEAYAGSYAILRAAFKVPPSTLPANFVPFIEIEKVAVQARQGDSTAKSAFREAGTAIGNGLARLISLHGKMPVVFTGPGVRFLDLMRPGIDDGLSASLGVRIEGPPEMSASLDEEGLVFEGHLNHTMTAIDRDVIAPKIIGQGGAA</sequence>
<dbReference type="SUPFAM" id="SSF46785">
    <property type="entry name" value="Winged helix' DNA-binding domain"/>
    <property type="match status" value="1"/>
</dbReference>
<name>A0A286IDX1_9HYPH</name>
<keyword evidence="2" id="KW-0418">Kinase</keyword>
<dbReference type="Gene3D" id="1.10.10.10">
    <property type="entry name" value="Winged helix-like DNA-binding domain superfamily/Winged helix DNA-binding domain"/>
    <property type="match status" value="1"/>
</dbReference>
<dbReference type="RefSeq" id="WP_097108812.1">
    <property type="nucleotide sequence ID" value="NZ_OCPC01000005.1"/>
</dbReference>
<dbReference type="InterPro" id="IPR036390">
    <property type="entry name" value="WH_DNA-bd_sf"/>
</dbReference>
<comment type="similarity">
    <text evidence="1">Belongs to the ROK (NagC/XylR) family.</text>
</comment>
<dbReference type="GO" id="GO:0016301">
    <property type="term" value="F:kinase activity"/>
    <property type="evidence" value="ECO:0007669"/>
    <property type="project" value="UniProtKB-KW"/>
</dbReference>
<dbReference type="AlphaFoldDB" id="A0A286IDX1"/>
<dbReference type="SUPFAM" id="SSF53067">
    <property type="entry name" value="Actin-like ATPase domain"/>
    <property type="match status" value="2"/>
</dbReference>
<proteinExistence type="inferred from homology"/>
<dbReference type="InterPro" id="IPR043129">
    <property type="entry name" value="ATPase_NBD"/>
</dbReference>
<dbReference type="Proteomes" id="UP000219465">
    <property type="component" value="Unassembled WGS sequence"/>
</dbReference>
<evidence type="ECO:0000313" key="2">
    <source>
        <dbReference type="EMBL" id="SOE18320.1"/>
    </source>
</evidence>
<reference evidence="3" key="1">
    <citation type="submission" date="2017-08" db="EMBL/GenBank/DDBJ databases">
        <authorList>
            <person name="Varghese N."/>
            <person name="Submissions S."/>
        </authorList>
    </citation>
    <scope>NUCLEOTIDE SEQUENCE [LARGE SCALE GENOMIC DNA]</scope>
    <source>
        <strain evidence="3">KCTC 23107</strain>
    </source>
</reference>
<keyword evidence="3" id="KW-1185">Reference proteome</keyword>
<organism evidence="2 3">
    <name type="scientific">Hoeflea halophila</name>
    <dbReference type="NCBI Taxonomy" id="714899"/>
    <lineage>
        <taxon>Bacteria</taxon>
        <taxon>Pseudomonadati</taxon>
        <taxon>Pseudomonadota</taxon>
        <taxon>Alphaproteobacteria</taxon>
        <taxon>Hyphomicrobiales</taxon>
        <taxon>Rhizobiaceae</taxon>
        <taxon>Hoeflea</taxon>
    </lineage>
</organism>
<protein>
    <submittedName>
        <fullName evidence="2">Predicted NBD/HSP70 family sugar kinase</fullName>
    </submittedName>
</protein>
<keyword evidence="2" id="KW-0808">Transferase</keyword>
<gene>
    <name evidence="2" type="ORF">SAMN05877838_3242</name>
</gene>
<accession>A0A286IDX1</accession>
<dbReference type="OrthoDB" id="9810372at2"/>
<dbReference type="InterPro" id="IPR000600">
    <property type="entry name" value="ROK"/>
</dbReference>
<dbReference type="PANTHER" id="PTHR18964:SF149">
    <property type="entry name" value="BIFUNCTIONAL UDP-N-ACETYLGLUCOSAMINE 2-EPIMERASE_N-ACETYLMANNOSAMINE KINASE"/>
    <property type="match status" value="1"/>
</dbReference>
<dbReference type="EMBL" id="OCPC01000005">
    <property type="protein sequence ID" value="SOE18320.1"/>
    <property type="molecule type" value="Genomic_DNA"/>
</dbReference>
<evidence type="ECO:0000313" key="3">
    <source>
        <dbReference type="Proteomes" id="UP000219465"/>
    </source>
</evidence>
<dbReference type="InterPro" id="IPR036388">
    <property type="entry name" value="WH-like_DNA-bd_sf"/>
</dbReference>
<dbReference type="PANTHER" id="PTHR18964">
    <property type="entry name" value="ROK (REPRESSOR, ORF, KINASE) FAMILY"/>
    <property type="match status" value="1"/>
</dbReference>
<dbReference type="Pfam" id="PF00480">
    <property type="entry name" value="ROK"/>
    <property type="match status" value="1"/>
</dbReference>
<dbReference type="Gene3D" id="3.30.420.40">
    <property type="match status" value="2"/>
</dbReference>
<evidence type="ECO:0000256" key="1">
    <source>
        <dbReference type="ARBA" id="ARBA00006479"/>
    </source>
</evidence>